<gene>
    <name evidence="1" type="ORF">BU26DRAFT_599982</name>
</gene>
<evidence type="ECO:0000313" key="1">
    <source>
        <dbReference type="EMBL" id="KAF2254174.1"/>
    </source>
</evidence>
<dbReference type="Proteomes" id="UP000800094">
    <property type="component" value="Unassembled WGS sequence"/>
</dbReference>
<dbReference type="RefSeq" id="XP_033689178.1">
    <property type="nucleotide sequence ID" value="XM_033835136.1"/>
</dbReference>
<sequence length="234" mass="26587">MLELDSAAAETTLVSIAMHVFFYIASQPQPRPRTWVANASRKLPNMLLRDAARLFPRCRHALGPAVTVDTFKERLKGWRRIGGGYCFIARQLGLGSLVHVMDHIPPPPPRMGGCTKGHERFTPGIDAAADRSAHGSPSSRAFAHLHSLHLPRFARESGADDKMHDLLWAVGCVRAAAGLWCSQRRRTVPRVRACRVEDTRRMGYHNTWAYRWFWILCHWGCWIRTIRGWVARSE</sequence>
<protein>
    <submittedName>
        <fullName evidence="1">Uncharacterized protein</fullName>
    </submittedName>
</protein>
<keyword evidence="2" id="KW-1185">Reference proteome</keyword>
<dbReference type="EMBL" id="ML987190">
    <property type="protein sequence ID" value="KAF2254174.1"/>
    <property type="molecule type" value="Genomic_DNA"/>
</dbReference>
<organism evidence="1 2">
    <name type="scientific">Trematosphaeria pertusa</name>
    <dbReference type="NCBI Taxonomy" id="390896"/>
    <lineage>
        <taxon>Eukaryota</taxon>
        <taxon>Fungi</taxon>
        <taxon>Dikarya</taxon>
        <taxon>Ascomycota</taxon>
        <taxon>Pezizomycotina</taxon>
        <taxon>Dothideomycetes</taxon>
        <taxon>Pleosporomycetidae</taxon>
        <taxon>Pleosporales</taxon>
        <taxon>Massarineae</taxon>
        <taxon>Trematosphaeriaceae</taxon>
        <taxon>Trematosphaeria</taxon>
    </lineage>
</organism>
<name>A0A6A6IUQ0_9PLEO</name>
<reference evidence="1" key="1">
    <citation type="journal article" date="2020" name="Stud. Mycol.">
        <title>101 Dothideomycetes genomes: a test case for predicting lifestyles and emergence of pathogens.</title>
        <authorList>
            <person name="Haridas S."/>
            <person name="Albert R."/>
            <person name="Binder M."/>
            <person name="Bloem J."/>
            <person name="Labutti K."/>
            <person name="Salamov A."/>
            <person name="Andreopoulos B."/>
            <person name="Baker S."/>
            <person name="Barry K."/>
            <person name="Bills G."/>
            <person name="Bluhm B."/>
            <person name="Cannon C."/>
            <person name="Castanera R."/>
            <person name="Culley D."/>
            <person name="Daum C."/>
            <person name="Ezra D."/>
            <person name="Gonzalez J."/>
            <person name="Henrissat B."/>
            <person name="Kuo A."/>
            <person name="Liang C."/>
            <person name="Lipzen A."/>
            <person name="Lutzoni F."/>
            <person name="Magnuson J."/>
            <person name="Mondo S."/>
            <person name="Nolan M."/>
            <person name="Ohm R."/>
            <person name="Pangilinan J."/>
            <person name="Park H.-J."/>
            <person name="Ramirez L."/>
            <person name="Alfaro M."/>
            <person name="Sun H."/>
            <person name="Tritt A."/>
            <person name="Yoshinaga Y."/>
            <person name="Zwiers L.-H."/>
            <person name="Turgeon B."/>
            <person name="Goodwin S."/>
            <person name="Spatafora J."/>
            <person name="Crous P."/>
            <person name="Grigoriev I."/>
        </authorList>
    </citation>
    <scope>NUCLEOTIDE SEQUENCE</scope>
    <source>
        <strain evidence="1">CBS 122368</strain>
    </source>
</reference>
<proteinExistence type="predicted"/>
<dbReference type="GeneID" id="54588466"/>
<dbReference type="AlphaFoldDB" id="A0A6A6IUQ0"/>
<accession>A0A6A6IUQ0</accession>
<dbReference type="OrthoDB" id="3663031at2759"/>
<evidence type="ECO:0000313" key="2">
    <source>
        <dbReference type="Proteomes" id="UP000800094"/>
    </source>
</evidence>